<dbReference type="EMBL" id="JWZX01002010">
    <property type="protein sequence ID" value="KOO31468.1"/>
    <property type="molecule type" value="Genomic_DNA"/>
</dbReference>
<protein>
    <submittedName>
        <fullName evidence="1">Uncharacterized protein</fullName>
    </submittedName>
</protein>
<dbReference type="Proteomes" id="UP000037460">
    <property type="component" value="Unassembled WGS sequence"/>
</dbReference>
<gene>
    <name evidence="1" type="ORF">Ctob_014483</name>
</gene>
<sequence length="1843" mass="196949">MPVSFTLHYKPAAMGAGADDIKKDRARHPLYEATGSTKLDAWMQSIPRDGEVDNGVAGVLPGTLGRVCMEFASCGDDIANLSVGEYGIIRADAWDRIANTVAAIHGGDGSKPITLGGLFEDMDSKFSHATPAQLHDLTLCRADLDTAVAMAPEPAAPAAGADAAAMLKYGQALANWEGNDKHPFAWLRALTFGELRDETTGRFTALGRLMNAIPAWIAADVRADPGFRRNLTALAKAAVEGTDILPTDGGEVAGCLASKLKLVDFPRPMEGFGGSTQEARLRSLIKEIKASSNPSMRHELLRERFNEVVVRLPGVRAIIGVRDGGGCDMSSAAGFGLCAEVAALMGITRTEAEFSWASLRALRDEVSHMDEMLRAEPWVGRTARARADHVIDLHRVQARRAAAASAPYAAPIVGPTPATGSALSAAEARSRAAIPKQFQGDVPAAMSQEAYRLFRAAILRRLSLGGAKANLDILQFTASGIMLNATTNLPEQWRWCALMVMLSEGPTRGIDAALLDPDLQPLSDAGRDLWPELYGRAAGLQLSLDKATLPENLEGWTMPELAKAFASSEWGTIDLGAAFEAARAQMRGEAFTPPTAAKAYTSKQSVEDAIEVAEALLMLRGFSGSGKGTLPFILEERCASGKVGFSYEGDPRDVLQVCPWQRAIAVHDGRQHAAGMGLGMAAVKAADGRMFACMAQLLRLWCVTAEAVCVVQPDVFLIDFYDAPFIVTTPAAWGDNGRGEMLLLWRGSLTPSAPYEGRAPAPPSGEQRRAAEAWPPGLMRGVVEQLKPNGSGHDLSFDVEIERLAAAVYSAGIPIPAWYASADYGPTEAMARAYMSERGLGDGRRLDGSTVPRLVRRDLGDATWSDGVDGLLAARLQRANIPIASPRGRALAEAYRALRRTDAERARRARASSGTPESAIGCVRADSPTTNAIAVIPCRIDCGIAMLLLPGASHNAADVAGHALPCAHGNTSEDRKRITRAADAICDMLFAPSADGGAHTAQARSALATIITRLDISLAVVVTFAPTGVRVSTAASQAGFEWQRASTAAGSPRQTPACIAEQYARRSWSDDARLPWFQGRVLWERDGKCDLIDVRLPSTQTSIAANLLSFYDVPGGPDGVAEEMYGLKTRGWYLSSAGTEVASATEAAAVTTKSTATIEARLITSPARINPRGAVARKDLGPPRGVAELGHPRRETFTVDTGDPVTSVNVATSTAHGVATGDAFWARDEIKPRPADLVFNILVLRAMGNLMRAATGGVTPAILLILFDYKYFFHALAYMSGEASKVAQDLGNALMWLLLRAVDAALAPHVTELREMSSDFDAMWKDRQALQHDDYGTQARIVTALQYTDDSVKACLGAAATVTTIVEFCRMIGPRYYQGPDAHEAARGTVTRSIIDEYGISLQAWRQLAPKGSVRALGRDAPTPAHSRAVPSDVVTWDIGGDAAKDGEPKQGLGAWFYGVWWCAPLGDWPVLASAHITCLELVEVGLGVVMTARWLVEARRIRIRADAMAAFLAIRARRDDGTLSRGAKAEELVAAHETIMKQPEWKQLHDGRREVLTEHTFGESMLLHDAASRNNAALIRDVSAALGVVPKRLELSASQGLVRDHIDAHGADALRRRSKEPFETSEIVALLRLRPGKVINHGSSFITVGDNIEWQGVVVFINLYCTGGWRKEAIALGPKEVFGGRKLSLGDITYRIGGTLHREPTIMLMVRWSSEAARKLYARLAMSTQCSLQAGAVNANFDSIRAHTLIDASAPTGASADVQAAAEALREATGLLDSITVETGARVASSAELRRTCSIDDDAVFSMLEESSGTLEGLAASADAALTDAGAAALDSGSDDEP</sequence>
<proteinExistence type="predicted"/>
<organism evidence="1 2">
    <name type="scientific">Chrysochromulina tobinii</name>
    <dbReference type="NCBI Taxonomy" id="1460289"/>
    <lineage>
        <taxon>Eukaryota</taxon>
        <taxon>Haptista</taxon>
        <taxon>Haptophyta</taxon>
        <taxon>Prymnesiophyceae</taxon>
        <taxon>Prymnesiales</taxon>
        <taxon>Chrysochromulinaceae</taxon>
        <taxon>Chrysochromulina</taxon>
    </lineage>
</organism>
<name>A0A0M0JZD1_9EUKA</name>
<comment type="caution">
    <text evidence="1">The sequence shown here is derived from an EMBL/GenBank/DDBJ whole genome shotgun (WGS) entry which is preliminary data.</text>
</comment>
<accession>A0A0M0JZD1</accession>
<evidence type="ECO:0000313" key="1">
    <source>
        <dbReference type="EMBL" id="KOO31468.1"/>
    </source>
</evidence>
<evidence type="ECO:0000313" key="2">
    <source>
        <dbReference type="Proteomes" id="UP000037460"/>
    </source>
</evidence>
<keyword evidence="2" id="KW-1185">Reference proteome</keyword>
<reference evidence="2" key="1">
    <citation type="journal article" date="2015" name="PLoS Genet.">
        <title>Genome Sequence and Transcriptome Analyses of Chrysochromulina tobin: Metabolic Tools for Enhanced Algal Fitness in the Prominent Order Prymnesiales (Haptophyceae).</title>
        <authorList>
            <person name="Hovde B.T."/>
            <person name="Deodato C.R."/>
            <person name="Hunsperger H.M."/>
            <person name="Ryken S.A."/>
            <person name="Yost W."/>
            <person name="Jha R.K."/>
            <person name="Patterson J."/>
            <person name="Monnat R.J. Jr."/>
            <person name="Barlow S.B."/>
            <person name="Starkenburg S.R."/>
            <person name="Cattolico R.A."/>
        </authorList>
    </citation>
    <scope>NUCLEOTIDE SEQUENCE</scope>
    <source>
        <strain evidence="2">CCMP291</strain>
    </source>
</reference>